<feature type="domain" description="Bulb-type lectin" evidence="5">
    <location>
        <begin position="372"/>
        <end position="484"/>
    </location>
</feature>
<dbReference type="SUPFAM" id="SSF51110">
    <property type="entry name" value="alpha-D-mannose-specific plant lectins"/>
    <property type="match status" value="3"/>
</dbReference>
<evidence type="ECO:0000259" key="4">
    <source>
        <dbReference type="PROSITE" id="PS50240"/>
    </source>
</evidence>
<dbReference type="SMART" id="SM00020">
    <property type="entry name" value="Tryp_SPc"/>
    <property type="match status" value="1"/>
</dbReference>
<feature type="chain" id="PRO_5031009906" evidence="3">
    <location>
        <begin position="30"/>
        <end position="608"/>
    </location>
</feature>
<gene>
    <name evidence="6" type="ORF">OEIGOIKO_00753</name>
</gene>
<keyword evidence="3" id="KW-0732">Signal</keyword>
<dbReference type="Gene3D" id="2.90.10.10">
    <property type="entry name" value="Bulb-type lectin domain"/>
    <property type="match status" value="5"/>
</dbReference>
<dbReference type="InterPro" id="IPR001480">
    <property type="entry name" value="Bulb-type_lectin_dom"/>
</dbReference>
<dbReference type="GO" id="GO:0006508">
    <property type="term" value="P:proteolysis"/>
    <property type="evidence" value="ECO:0007669"/>
    <property type="project" value="InterPro"/>
</dbReference>
<comment type="caution">
    <text evidence="6">The sequence shown here is derived from an EMBL/GenBank/DDBJ whole genome shotgun (WGS) entry which is preliminary data.</text>
</comment>
<dbReference type="Pfam" id="PF00089">
    <property type="entry name" value="Trypsin"/>
    <property type="match status" value="1"/>
</dbReference>
<dbReference type="InterPro" id="IPR009003">
    <property type="entry name" value="Peptidase_S1_PA"/>
</dbReference>
<proteinExistence type="inferred from homology"/>
<organism evidence="6 7">
    <name type="scientific">Streptomyces chrestomyceticus JCM 4735</name>
    <dbReference type="NCBI Taxonomy" id="1306181"/>
    <lineage>
        <taxon>Bacteria</taxon>
        <taxon>Bacillati</taxon>
        <taxon>Actinomycetota</taxon>
        <taxon>Actinomycetes</taxon>
        <taxon>Kitasatosporales</taxon>
        <taxon>Streptomycetaceae</taxon>
        <taxon>Streptomyces</taxon>
    </lineage>
</organism>
<dbReference type="PROSITE" id="PS50927">
    <property type="entry name" value="BULB_LECTIN"/>
    <property type="match status" value="3"/>
</dbReference>
<dbReference type="PANTHER" id="PTHR24276">
    <property type="entry name" value="POLYSERASE-RELATED"/>
    <property type="match status" value="1"/>
</dbReference>
<dbReference type="Gene3D" id="2.40.10.10">
    <property type="entry name" value="Trypsin-like serine proteases"/>
    <property type="match status" value="1"/>
</dbReference>
<dbReference type="InterPro" id="IPR050430">
    <property type="entry name" value="Peptidase_S1"/>
</dbReference>
<dbReference type="SMART" id="SM00108">
    <property type="entry name" value="B_lectin"/>
    <property type="match status" value="3"/>
</dbReference>
<feature type="signal peptide" evidence="3">
    <location>
        <begin position="1"/>
        <end position="29"/>
    </location>
</feature>
<feature type="domain" description="Bulb-type lectin" evidence="5">
    <location>
        <begin position="493"/>
        <end position="605"/>
    </location>
</feature>
<dbReference type="InterPro" id="IPR043504">
    <property type="entry name" value="Peptidase_S1_PA_chymotrypsin"/>
</dbReference>
<protein>
    <submittedName>
        <fullName evidence="6">Esterase</fullName>
    </submittedName>
</protein>
<feature type="domain" description="Peptidase S1" evidence="4">
    <location>
        <begin position="30"/>
        <end position="249"/>
    </location>
</feature>
<dbReference type="SUPFAM" id="SSF50494">
    <property type="entry name" value="Trypsin-like serine proteases"/>
    <property type="match status" value="1"/>
</dbReference>
<dbReference type="EMBL" id="BHZC01000001">
    <property type="protein sequence ID" value="GCD33035.1"/>
    <property type="molecule type" value="Genomic_DNA"/>
</dbReference>
<evidence type="ECO:0000256" key="2">
    <source>
        <dbReference type="ARBA" id="ARBA00023157"/>
    </source>
</evidence>
<dbReference type="PROSITE" id="PS50240">
    <property type="entry name" value="TRYPSIN_DOM"/>
    <property type="match status" value="1"/>
</dbReference>
<evidence type="ECO:0000313" key="6">
    <source>
        <dbReference type="EMBL" id="GCD33035.1"/>
    </source>
</evidence>
<evidence type="ECO:0000256" key="3">
    <source>
        <dbReference type="SAM" id="SignalP"/>
    </source>
</evidence>
<dbReference type="PANTHER" id="PTHR24276:SF98">
    <property type="entry name" value="FI18310P1-RELATED"/>
    <property type="match status" value="1"/>
</dbReference>
<evidence type="ECO:0000313" key="7">
    <source>
        <dbReference type="Proteomes" id="UP000287830"/>
    </source>
</evidence>
<keyword evidence="2" id="KW-1015">Disulfide bond</keyword>
<dbReference type="InterPro" id="IPR036426">
    <property type="entry name" value="Bulb-type_lectin_dom_sf"/>
</dbReference>
<name>A0A7U9PVY8_9ACTN</name>
<dbReference type="PRINTS" id="PR00722">
    <property type="entry name" value="CHYMOTRYPSIN"/>
</dbReference>
<dbReference type="InterPro" id="IPR001254">
    <property type="entry name" value="Trypsin_dom"/>
</dbReference>
<sequence length="608" mass="63436">MSRIRPRAAAALLTSCAALSAVSAVPAHAVVGEVAKEGTYSYTAQIMIGDHVRGCTGVLVDPQWVLTAGACFAEKPGEAPAAGKPRLKTTVTVGRTDLNSSHGTVSEVGELVPHPSRGVVLARLDRPAVGVDSIAVADTPAAEGKTLAAAGFGRTKDEWAPERLHTTTLTADKVGDDLLTLTPAGTAGGICQGDAGGPVVREDENGSELVALAAGSNGAGCFGSEATGPGQATAIRVDGLNSWLRDHFKSSLLMPGQRLNPGEKLEGARVELRMQKDGNLAMYHKAGGQVLWATQTFGNPGAYLQMQSDGNLVVYKKTGGQGKGGNLWASDTFRSPGSYLQLQDDGNMVVYKKDGGQGKGGSLWSSDTFGRPVTFTSGLELRPGQWIENKNTTLLMQRDGNLVLQHRESGVTVWASGTSGVGNYARMQDDGNLVVYKAGGGQGKGGDLWSTKTSKNPGAFLHLQDDGNLVVYKKDGGPGKGGSLWNSATWGRPTTLAGGQELQAGQWTSSKAGLLIMRYDGNLALYRRGDGTLLWASGTSGVGNYARMQDDGNLVVYKAGGGQGKGGDLWSTKTSKNPEAFLRLEDDGKLVIYKSGGGQGEGVLWKVG</sequence>
<feature type="domain" description="Bulb-type lectin" evidence="5">
    <location>
        <begin position="250"/>
        <end position="363"/>
    </location>
</feature>
<evidence type="ECO:0000256" key="1">
    <source>
        <dbReference type="ARBA" id="ARBA00007664"/>
    </source>
</evidence>
<comment type="similarity">
    <text evidence="1">Belongs to the peptidase S1 family.</text>
</comment>
<dbReference type="AlphaFoldDB" id="A0A7U9PVY8"/>
<dbReference type="Proteomes" id="UP000287830">
    <property type="component" value="Unassembled WGS sequence"/>
</dbReference>
<evidence type="ECO:0000259" key="5">
    <source>
        <dbReference type="PROSITE" id="PS50927"/>
    </source>
</evidence>
<reference evidence="6 7" key="1">
    <citation type="submission" date="2018-11" db="EMBL/GenBank/DDBJ databases">
        <title>Whole genome sequence of Streptomyces chrestomyceticus NBRC 13444(T).</title>
        <authorList>
            <person name="Komaki H."/>
            <person name="Tamura T."/>
        </authorList>
    </citation>
    <scope>NUCLEOTIDE SEQUENCE [LARGE SCALE GENOMIC DNA]</scope>
    <source>
        <strain evidence="6 7">NBRC 13444</strain>
    </source>
</reference>
<accession>A0A7U9PVY8</accession>
<dbReference type="GO" id="GO:0004252">
    <property type="term" value="F:serine-type endopeptidase activity"/>
    <property type="evidence" value="ECO:0007669"/>
    <property type="project" value="InterPro"/>
</dbReference>
<dbReference type="InterPro" id="IPR001314">
    <property type="entry name" value="Peptidase_S1A"/>
</dbReference>